<dbReference type="EMBL" id="JANSHE010005796">
    <property type="protein sequence ID" value="KAJ2969296.1"/>
    <property type="molecule type" value="Genomic_DNA"/>
</dbReference>
<evidence type="ECO:0000313" key="1">
    <source>
        <dbReference type="EMBL" id="KAJ2969296.1"/>
    </source>
</evidence>
<dbReference type="Proteomes" id="UP001144978">
    <property type="component" value="Unassembled WGS sequence"/>
</dbReference>
<evidence type="ECO:0000313" key="2">
    <source>
        <dbReference type="Proteomes" id="UP001144978"/>
    </source>
</evidence>
<comment type="caution">
    <text evidence="1">The sequence shown here is derived from an EMBL/GenBank/DDBJ whole genome shotgun (WGS) entry which is preliminary data.</text>
</comment>
<sequence>MAAGDTAIELLDESQLSGDNGEIHLFQWLSSTERQAKRASADQLKACQADLEELLVKVVTAPEPYPSPGRPIRRLVASCLKALYMRGETKSLFDTIQAFLKILSETKPPAKESSRIAAMYCIGELMGSFGSQVMSQMAEVSAITIKVYRSSSPVILRAYALYALAKALDKAKRAVTDSVAKDIIKHSKNALGDKALPVQRAACEVCTFSLTPMFRHPQLQ</sequence>
<protein>
    <submittedName>
        <fullName evidence="1">Uncharacterized protein</fullName>
    </submittedName>
</protein>
<gene>
    <name evidence="1" type="ORF">NUW54_g12998</name>
</gene>
<organism evidence="1 2">
    <name type="scientific">Trametes sanguinea</name>
    <dbReference type="NCBI Taxonomy" id="158606"/>
    <lineage>
        <taxon>Eukaryota</taxon>
        <taxon>Fungi</taxon>
        <taxon>Dikarya</taxon>
        <taxon>Basidiomycota</taxon>
        <taxon>Agaricomycotina</taxon>
        <taxon>Agaricomycetes</taxon>
        <taxon>Polyporales</taxon>
        <taxon>Polyporaceae</taxon>
        <taxon>Trametes</taxon>
    </lineage>
</organism>
<name>A0ACC1MSQ3_9APHY</name>
<proteinExistence type="predicted"/>
<reference evidence="1" key="1">
    <citation type="submission" date="2022-08" db="EMBL/GenBank/DDBJ databases">
        <title>Genome Sequence of Pycnoporus sanguineus.</title>
        <authorList>
            <person name="Buettner E."/>
        </authorList>
    </citation>
    <scope>NUCLEOTIDE SEQUENCE</scope>
    <source>
        <strain evidence="1">CG-C14</strain>
    </source>
</reference>
<accession>A0ACC1MSQ3</accession>
<keyword evidence="2" id="KW-1185">Reference proteome</keyword>